<dbReference type="Gene3D" id="1.10.12.10">
    <property type="entry name" value="Lyase 2-enoyl-coa Hydratase, Chain A, domain 2"/>
    <property type="match status" value="1"/>
</dbReference>
<sequence>MTEAVNNEQGSVKLERQGAVAVLILSRTHALNAITWEMYKQFQEYLQQLAEDSSVRALVIRGDGEKALAAGTDISQFEGFTGADGIAYEKRIDKIIDELENFPKPTIAAVHGYAVGGGMMISATCDLRYGTPDAQFGAPMARTLGNCLSLANYQRLDRQLGSMVLKDLLFTSRLLKAEEALSRGFLTAIFDQENFFDEVMAIAERISKNAPLTIEATKEALNRIHQTQASALDEDSFDDVVSKVYGSDDFAEGVKAYMEKRKPNWQGK</sequence>
<comment type="similarity">
    <text evidence="1">Belongs to the enoyl-CoA hydratase/isomerase family.</text>
</comment>
<dbReference type="AlphaFoldDB" id="A0A9X2IQG5"/>
<organism evidence="3 4">
    <name type="scientific">Halalkalibacter oceani</name>
    <dbReference type="NCBI Taxonomy" id="1653776"/>
    <lineage>
        <taxon>Bacteria</taxon>
        <taxon>Bacillati</taxon>
        <taxon>Bacillota</taxon>
        <taxon>Bacilli</taxon>
        <taxon>Bacillales</taxon>
        <taxon>Bacillaceae</taxon>
        <taxon>Halalkalibacter</taxon>
    </lineage>
</organism>
<dbReference type="PANTHER" id="PTHR11941">
    <property type="entry name" value="ENOYL-COA HYDRATASE-RELATED"/>
    <property type="match status" value="1"/>
</dbReference>
<evidence type="ECO:0000256" key="2">
    <source>
        <dbReference type="ARBA" id="ARBA00023239"/>
    </source>
</evidence>
<gene>
    <name evidence="3" type="ORF">M3202_10725</name>
</gene>
<accession>A0A9X2IQG5</accession>
<dbReference type="InterPro" id="IPR014748">
    <property type="entry name" value="Enoyl-CoA_hydra_C"/>
</dbReference>
<protein>
    <submittedName>
        <fullName evidence="3">Enoyl-CoA hydratase</fullName>
    </submittedName>
</protein>
<name>A0A9X2IQG5_9BACI</name>
<dbReference type="PANTHER" id="PTHR11941:SF54">
    <property type="entry name" value="ENOYL-COA HYDRATASE, MITOCHONDRIAL"/>
    <property type="match status" value="1"/>
</dbReference>
<dbReference type="CDD" id="cd06558">
    <property type="entry name" value="crotonase-like"/>
    <property type="match status" value="1"/>
</dbReference>
<dbReference type="Proteomes" id="UP001139179">
    <property type="component" value="Unassembled WGS sequence"/>
</dbReference>
<dbReference type="GO" id="GO:0016829">
    <property type="term" value="F:lyase activity"/>
    <property type="evidence" value="ECO:0007669"/>
    <property type="project" value="UniProtKB-KW"/>
</dbReference>
<dbReference type="SUPFAM" id="SSF52096">
    <property type="entry name" value="ClpP/crotonase"/>
    <property type="match status" value="1"/>
</dbReference>
<dbReference type="Pfam" id="PF00378">
    <property type="entry name" value="ECH_1"/>
    <property type="match status" value="1"/>
</dbReference>
<evidence type="ECO:0000313" key="4">
    <source>
        <dbReference type="Proteomes" id="UP001139179"/>
    </source>
</evidence>
<reference evidence="3" key="1">
    <citation type="submission" date="2022-05" db="EMBL/GenBank/DDBJ databases">
        <title>Comparative Genomics of Spacecraft Associated Microbes.</title>
        <authorList>
            <person name="Tran M.T."/>
            <person name="Wright A."/>
            <person name="Seuylemezian A."/>
            <person name="Eisen J."/>
            <person name="Coil D."/>
        </authorList>
    </citation>
    <scope>NUCLEOTIDE SEQUENCE</scope>
    <source>
        <strain evidence="3">214.1.1</strain>
    </source>
</reference>
<comment type="caution">
    <text evidence="3">The sequence shown here is derived from an EMBL/GenBank/DDBJ whole genome shotgun (WGS) entry which is preliminary data.</text>
</comment>
<dbReference type="InterPro" id="IPR001753">
    <property type="entry name" value="Enoyl-CoA_hydra/iso"/>
</dbReference>
<dbReference type="RefSeq" id="WP_251223335.1">
    <property type="nucleotide sequence ID" value="NZ_JAMBOL010000008.1"/>
</dbReference>
<evidence type="ECO:0000313" key="3">
    <source>
        <dbReference type="EMBL" id="MCM3714563.1"/>
    </source>
</evidence>
<dbReference type="EMBL" id="JAMBOL010000008">
    <property type="protein sequence ID" value="MCM3714563.1"/>
    <property type="molecule type" value="Genomic_DNA"/>
</dbReference>
<dbReference type="NCBIfam" id="NF004796">
    <property type="entry name" value="PRK06144.1"/>
    <property type="match status" value="1"/>
</dbReference>
<dbReference type="Gene3D" id="3.90.226.10">
    <property type="entry name" value="2-enoyl-CoA Hydratase, Chain A, domain 1"/>
    <property type="match status" value="1"/>
</dbReference>
<dbReference type="InterPro" id="IPR029045">
    <property type="entry name" value="ClpP/crotonase-like_dom_sf"/>
</dbReference>
<evidence type="ECO:0000256" key="1">
    <source>
        <dbReference type="ARBA" id="ARBA00005254"/>
    </source>
</evidence>
<keyword evidence="2" id="KW-0456">Lyase</keyword>
<proteinExistence type="inferred from homology"/>
<dbReference type="GO" id="GO:0006635">
    <property type="term" value="P:fatty acid beta-oxidation"/>
    <property type="evidence" value="ECO:0007669"/>
    <property type="project" value="TreeGrafter"/>
</dbReference>
<keyword evidence="4" id="KW-1185">Reference proteome</keyword>